<organism evidence="10 11">
    <name type="scientific">Gottschalkia purinilytica</name>
    <name type="common">Clostridium purinilyticum</name>
    <dbReference type="NCBI Taxonomy" id="1503"/>
    <lineage>
        <taxon>Bacteria</taxon>
        <taxon>Bacillati</taxon>
        <taxon>Bacillota</taxon>
        <taxon>Tissierellia</taxon>
        <taxon>Tissierellales</taxon>
        <taxon>Gottschalkiaceae</taxon>
        <taxon>Gottschalkia</taxon>
    </lineage>
</organism>
<evidence type="ECO:0000313" key="10">
    <source>
        <dbReference type="EMBL" id="KNF08901.1"/>
    </source>
</evidence>
<name>A0A0L0WBP4_GOTPU</name>
<evidence type="ECO:0000256" key="1">
    <source>
        <dbReference type="ARBA" id="ARBA00022448"/>
    </source>
</evidence>
<dbReference type="EMBL" id="LGSS01000005">
    <property type="protein sequence ID" value="KNF08901.1"/>
    <property type="molecule type" value="Genomic_DNA"/>
</dbReference>
<evidence type="ECO:0000256" key="6">
    <source>
        <dbReference type="ARBA" id="ARBA00022989"/>
    </source>
</evidence>
<evidence type="ECO:0000256" key="4">
    <source>
        <dbReference type="ARBA" id="ARBA00022692"/>
    </source>
</evidence>
<gene>
    <name evidence="10" type="primary">kdpA</name>
    <name evidence="10" type="ORF">CLPU_5c02080</name>
</gene>
<dbReference type="GO" id="GO:0008556">
    <property type="term" value="F:P-type potassium transmembrane transporter activity"/>
    <property type="evidence" value="ECO:0007669"/>
    <property type="project" value="InterPro"/>
</dbReference>
<dbReference type="GO" id="GO:0016787">
    <property type="term" value="F:hydrolase activity"/>
    <property type="evidence" value="ECO:0007669"/>
    <property type="project" value="UniProtKB-KW"/>
</dbReference>
<dbReference type="PATRIC" id="fig|1503.3.peg.2736"/>
<feature type="transmembrane region" description="Helical" evidence="9">
    <location>
        <begin position="103"/>
        <end position="125"/>
    </location>
</feature>
<evidence type="ECO:0000256" key="2">
    <source>
        <dbReference type="ARBA" id="ARBA00022475"/>
    </source>
</evidence>
<dbReference type="Pfam" id="PF03814">
    <property type="entry name" value="KdpA"/>
    <property type="match status" value="1"/>
</dbReference>
<feature type="transmembrane region" description="Helical" evidence="9">
    <location>
        <begin position="253"/>
        <end position="277"/>
    </location>
</feature>
<evidence type="ECO:0000313" key="11">
    <source>
        <dbReference type="Proteomes" id="UP000037267"/>
    </source>
</evidence>
<keyword evidence="3" id="KW-0633">Potassium transport</keyword>
<dbReference type="STRING" id="1503.CLPU_5c02080"/>
<comment type="caution">
    <text evidence="10">The sequence shown here is derived from an EMBL/GenBank/DDBJ whole genome shotgun (WGS) entry which is preliminary data.</text>
</comment>
<dbReference type="PANTHER" id="PTHR30607:SF2">
    <property type="entry name" value="POTASSIUM-TRANSPORTING ATPASE POTASSIUM-BINDING SUBUNIT"/>
    <property type="match status" value="1"/>
</dbReference>
<dbReference type="EC" id="3.6.3.12" evidence="10"/>
<keyword evidence="7" id="KW-0406">Ion transport</keyword>
<feature type="transmembrane region" description="Helical" evidence="9">
    <location>
        <begin position="145"/>
        <end position="167"/>
    </location>
</feature>
<dbReference type="GO" id="GO:0005886">
    <property type="term" value="C:plasma membrane"/>
    <property type="evidence" value="ECO:0007669"/>
    <property type="project" value="TreeGrafter"/>
</dbReference>
<dbReference type="InterPro" id="IPR004623">
    <property type="entry name" value="KdpA"/>
</dbReference>
<evidence type="ECO:0000256" key="7">
    <source>
        <dbReference type="ARBA" id="ARBA00023065"/>
    </source>
</evidence>
<keyword evidence="6 9" id="KW-1133">Transmembrane helix</keyword>
<keyword evidence="11" id="KW-1185">Reference proteome</keyword>
<evidence type="ECO:0000256" key="3">
    <source>
        <dbReference type="ARBA" id="ARBA00022538"/>
    </source>
</evidence>
<keyword evidence="8 9" id="KW-0472">Membrane</keyword>
<keyword evidence="1" id="KW-0813">Transport</keyword>
<protein>
    <submittedName>
        <fullName evidence="10">Potassium-transporting ATPase A chain KdpA</fullName>
        <ecNumber evidence="10">3.6.3.12</ecNumber>
    </submittedName>
</protein>
<keyword evidence="10" id="KW-0378">Hydrolase</keyword>
<keyword evidence="5" id="KW-0630">Potassium</keyword>
<dbReference type="AlphaFoldDB" id="A0A0L0WBP4"/>
<evidence type="ECO:0000256" key="9">
    <source>
        <dbReference type="SAM" id="Phobius"/>
    </source>
</evidence>
<keyword evidence="2" id="KW-1003">Cell membrane</keyword>
<dbReference type="Proteomes" id="UP000037267">
    <property type="component" value="Unassembled WGS sequence"/>
</dbReference>
<evidence type="ECO:0000256" key="8">
    <source>
        <dbReference type="ARBA" id="ARBA00023136"/>
    </source>
</evidence>
<proteinExistence type="predicted"/>
<reference evidence="11" key="1">
    <citation type="submission" date="2015-07" db="EMBL/GenBank/DDBJ databases">
        <title>Draft genome sequence of the purine-degrading Gottschalkia purinilyticum DSM 1384 (formerly Clostridium purinilyticum).</title>
        <authorList>
            <person name="Poehlein A."/>
            <person name="Schiel-Bengelsdorf B."/>
            <person name="Bengelsdorf F.R."/>
            <person name="Daniel R."/>
            <person name="Duerre P."/>
        </authorList>
    </citation>
    <scope>NUCLEOTIDE SEQUENCE [LARGE SCALE GENOMIC DNA]</scope>
    <source>
        <strain evidence="11">DSM 1384</strain>
    </source>
</reference>
<accession>A0A0L0WBP4</accession>
<feature type="transmembrane region" description="Helical" evidence="9">
    <location>
        <begin position="208"/>
        <end position="232"/>
    </location>
</feature>
<feature type="transmembrane region" description="Helical" evidence="9">
    <location>
        <begin position="12"/>
        <end position="30"/>
    </location>
</feature>
<evidence type="ECO:0000256" key="5">
    <source>
        <dbReference type="ARBA" id="ARBA00022958"/>
    </source>
</evidence>
<sequence>MEEWSETKKEGRVLFISMLLIFIVFVSIAIKVEYSGNPALASLPIDQSIGSMEGKEVRFGTGMSTLYSMVTTAAETGAVNNMHDTLTPITGMLAVSNMLLNTVFGGVGFMNVLMYVMIAVFMSGLMVGRTPEFLKKKIESKEMKLIAVTILIHPLLILEFTALALFLNIGNESISNPGFHGITQILYEFTSSAVNNGSGFEGLADNTLFWNITTGIVMYIGRYFSMITLLSVSYSMLNKQTVPNTVGTFRTDTALFGGILIGIIFIVGALTFFPSIALGPIAEFLTI</sequence>
<dbReference type="PANTHER" id="PTHR30607">
    <property type="entry name" value="POTASSIUM-TRANSPORTING ATPASE A CHAIN"/>
    <property type="match status" value="1"/>
</dbReference>
<keyword evidence="4 9" id="KW-0812">Transmembrane</keyword>